<comment type="caution">
    <text evidence="4">The sequence shown here is derived from an EMBL/GenBank/DDBJ whole genome shotgun (WGS) entry which is preliminary data.</text>
</comment>
<dbReference type="GeneID" id="98311078"/>
<sequence>MHVVIVLDHPYTLKSSENIPHKRSYSAALTKNSVDILKAHNHTVDLIDLQADHFNPVIDKQGLTNWRTKEYVDEQSQNYLLRLKKVDEIIFTFPVWWEVMPAMLKGFIDKVFCKGQIIKIDGQRQILSLDTKIRILTVMGTPRFIYKLHYRNPLENMLKRGVFGKMGLKNFKIAYFNAEDQSEVKRANNLKNIGKYIL</sequence>
<name>A0A0R1MQF3_9LACO</name>
<dbReference type="RefSeq" id="WP_057869594.1">
    <property type="nucleotide sequence ID" value="NZ_AZDX01000016.1"/>
</dbReference>
<accession>A0A0R1MQF3</accession>
<gene>
    <name evidence="4" type="ORF">FC92_GL000470</name>
</gene>
<dbReference type="Pfam" id="PF02525">
    <property type="entry name" value="Flavodoxin_2"/>
    <property type="match status" value="1"/>
</dbReference>
<dbReference type="InterPro" id="IPR029039">
    <property type="entry name" value="Flavoprotein-like_sf"/>
</dbReference>
<feature type="domain" description="Flavodoxin-like fold" evidence="3">
    <location>
        <begin position="20"/>
        <end position="193"/>
    </location>
</feature>
<reference evidence="4 5" key="1">
    <citation type="journal article" date="2015" name="Genome Announc.">
        <title>Expanding the biotechnology potential of lactobacilli through comparative genomics of 213 strains and associated genera.</title>
        <authorList>
            <person name="Sun Z."/>
            <person name="Harris H.M."/>
            <person name="McCann A."/>
            <person name="Guo C."/>
            <person name="Argimon S."/>
            <person name="Zhang W."/>
            <person name="Yang X."/>
            <person name="Jeffery I.B."/>
            <person name="Cooney J.C."/>
            <person name="Kagawa T.F."/>
            <person name="Liu W."/>
            <person name="Song Y."/>
            <person name="Salvetti E."/>
            <person name="Wrobel A."/>
            <person name="Rasinkangas P."/>
            <person name="Parkhill J."/>
            <person name="Rea M.C."/>
            <person name="O'Sullivan O."/>
            <person name="Ritari J."/>
            <person name="Douillard F.P."/>
            <person name="Paul Ross R."/>
            <person name="Yang R."/>
            <person name="Briner A.E."/>
            <person name="Felis G.E."/>
            <person name="de Vos W.M."/>
            <person name="Barrangou R."/>
            <person name="Klaenhammer T.R."/>
            <person name="Caufield P.W."/>
            <person name="Cui Y."/>
            <person name="Zhang H."/>
            <person name="O'Toole P.W."/>
        </authorList>
    </citation>
    <scope>NUCLEOTIDE SEQUENCE [LARGE SCALE GENOMIC DNA]</scope>
    <source>
        <strain evidence="4 5">DSM 19519</strain>
    </source>
</reference>
<evidence type="ECO:0000313" key="4">
    <source>
        <dbReference type="EMBL" id="KRL06683.1"/>
    </source>
</evidence>
<proteinExistence type="inferred from homology"/>
<organism evidence="4 5">
    <name type="scientific">Liquorilactobacillus hordei DSM 19519</name>
    <dbReference type="NCBI Taxonomy" id="1423759"/>
    <lineage>
        <taxon>Bacteria</taxon>
        <taxon>Bacillati</taxon>
        <taxon>Bacillota</taxon>
        <taxon>Bacilli</taxon>
        <taxon>Lactobacillales</taxon>
        <taxon>Lactobacillaceae</taxon>
        <taxon>Liquorilactobacillus</taxon>
    </lineage>
</organism>
<keyword evidence="5" id="KW-1185">Reference proteome</keyword>
<comment type="similarity">
    <text evidence="1">Belongs to the NAD(P)H dehydrogenase (quinone) family.</text>
</comment>
<protein>
    <submittedName>
        <fullName evidence="4">NADPH-quinone reductase (Modulator of drug activity B)</fullName>
    </submittedName>
</protein>
<dbReference type="Proteomes" id="UP000051448">
    <property type="component" value="Unassembled WGS sequence"/>
</dbReference>
<evidence type="ECO:0000313" key="5">
    <source>
        <dbReference type="Proteomes" id="UP000051448"/>
    </source>
</evidence>
<dbReference type="EMBL" id="AZDX01000016">
    <property type="protein sequence ID" value="KRL06683.1"/>
    <property type="molecule type" value="Genomic_DNA"/>
</dbReference>
<evidence type="ECO:0000259" key="3">
    <source>
        <dbReference type="Pfam" id="PF02525"/>
    </source>
</evidence>
<dbReference type="PANTHER" id="PTHR10204:SF34">
    <property type="entry name" value="NAD(P)H DEHYDROGENASE [QUINONE] 1 ISOFORM 1"/>
    <property type="match status" value="1"/>
</dbReference>
<dbReference type="InterPro" id="IPR003680">
    <property type="entry name" value="Flavodoxin_fold"/>
</dbReference>
<dbReference type="PATRIC" id="fig|1423759.3.peg.507"/>
<dbReference type="InterPro" id="IPR051545">
    <property type="entry name" value="NAD(P)H_dehydrogenase_qn"/>
</dbReference>
<evidence type="ECO:0000256" key="1">
    <source>
        <dbReference type="ARBA" id="ARBA00006252"/>
    </source>
</evidence>
<dbReference type="AlphaFoldDB" id="A0A0R1MQF3"/>
<dbReference type="OrthoDB" id="9798454at2"/>
<dbReference type="Gene3D" id="3.40.50.360">
    <property type="match status" value="1"/>
</dbReference>
<dbReference type="STRING" id="1423759.FC92_GL000470"/>
<dbReference type="PANTHER" id="PTHR10204">
    <property type="entry name" value="NAD P H OXIDOREDUCTASE-RELATED"/>
    <property type="match status" value="1"/>
</dbReference>
<dbReference type="GO" id="GO:0005829">
    <property type="term" value="C:cytosol"/>
    <property type="evidence" value="ECO:0007669"/>
    <property type="project" value="TreeGrafter"/>
</dbReference>
<dbReference type="SUPFAM" id="SSF52218">
    <property type="entry name" value="Flavoproteins"/>
    <property type="match status" value="1"/>
</dbReference>
<dbReference type="GO" id="GO:0003955">
    <property type="term" value="F:NAD(P)H dehydrogenase (quinone) activity"/>
    <property type="evidence" value="ECO:0007669"/>
    <property type="project" value="TreeGrafter"/>
</dbReference>
<keyword evidence="2" id="KW-0560">Oxidoreductase</keyword>
<evidence type="ECO:0000256" key="2">
    <source>
        <dbReference type="ARBA" id="ARBA00023002"/>
    </source>
</evidence>